<dbReference type="Proteomes" id="UP001518990">
    <property type="component" value="Unassembled WGS sequence"/>
</dbReference>
<proteinExistence type="inferred from homology"/>
<comment type="similarity">
    <text evidence="1">Belongs to the UPF0065 (bug) family.</text>
</comment>
<dbReference type="InterPro" id="IPR005064">
    <property type="entry name" value="BUG"/>
</dbReference>
<protein>
    <submittedName>
        <fullName evidence="3">Tripartite tricarboxylate transporter substrate binding protein</fullName>
    </submittedName>
</protein>
<gene>
    <name evidence="3" type="ORF">IAI60_10255</name>
</gene>
<dbReference type="Pfam" id="PF03401">
    <property type="entry name" value="TctC"/>
    <property type="match status" value="1"/>
</dbReference>
<dbReference type="PANTHER" id="PTHR42928">
    <property type="entry name" value="TRICARBOXYLATE-BINDING PROTEIN"/>
    <property type="match status" value="1"/>
</dbReference>
<organism evidence="3 4">
    <name type="scientific">Roseomonas marmotae</name>
    <dbReference type="NCBI Taxonomy" id="2768161"/>
    <lineage>
        <taxon>Bacteria</taxon>
        <taxon>Pseudomonadati</taxon>
        <taxon>Pseudomonadota</taxon>
        <taxon>Alphaproteobacteria</taxon>
        <taxon>Acetobacterales</taxon>
        <taxon>Roseomonadaceae</taxon>
        <taxon>Roseomonas</taxon>
    </lineage>
</organism>
<dbReference type="CDD" id="cd07012">
    <property type="entry name" value="PBP2_Bug_TTT"/>
    <property type="match status" value="1"/>
</dbReference>
<evidence type="ECO:0000256" key="2">
    <source>
        <dbReference type="SAM" id="SignalP"/>
    </source>
</evidence>
<reference evidence="3 4" key="1">
    <citation type="submission" date="2020-09" db="EMBL/GenBank/DDBJ databases">
        <title>Roseomonas.</title>
        <authorList>
            <person name="Zhu W."/>
        </authorList>
    </citation>
    <scope>NUCLEOTIDE SEQUENCE [LARGE SCALE GENOMIC DNA]</scope>
    <source>
        <strain evidence="3 4">1311</strain>
    </source>
</reference>
<dbReference type="PANTHER" id="PTHR42928:SF5">
    <property type="entry name" value="BLR1237 PROTEIN"/>
    <property type="match status" value="1"/>
</dbReference>
<dbReference type="Gene3D" id="3.40.190.150">
    <property type="entry name" value="Bordetella uptake gene, domain 1"/>
    <property type="match status" value="1"/>
</dbReference>
<dbReference type="Gene3D" id="3.40.190.10">
    <property type="entry name" value="Periplasmic binding protein-like II"/>
    <property type="match status" value="1"/>
</dbReference>
<comment type="caution">
    <text evidence="3">The sequence shown here is derived from an EMBL/GenBank/DDBJ whole genome shotgun (WGS) entry which is preliminary data.</text>
</comment>
<dbReference type="PIRSF" id="PIRSF017082">
    <property type="entry name" value="YflP"/>
    <property type="match status" value="1"/>
</dbReference>
<evidence type="ECO:0000313" key="3">
    <source>
        <dbReference type="EMBL" id="MBO1074989.1"/>
    </source>
</evidence>
<evidence type="ECO:0000313" key="4">
    <source>
        <dbReference type="Proteomes" id="UP001518990"/>
    </source>
</evidence>
<dbReference type="InterPro" id="IPR042100">
    <property type="entry name" value="Bug_dom1"/>
</dbReference>
<evidence type="ECO:0000256" key="1">
    <source>
        <dbReference type="ARBA" id="ARBA00006987"/>
    </source>
</evidence>
<dbReference type="SUPFAM" id="SSF53850">
    <property type="entry name" value="Periplasmic binding protein-like II"/>
    <property type="match status" value="1"/>
</dbReference>
<accession>A0ABS3KC17</accession>
<dbReference type="EMBL" id="JACTNF010000009">
    <property type="protein sequence ID" value="MBO1074989.1"/>
    <property type="molecule type" value="Genomic_DNA"/>
</dbReference>
<name>A0ABS3KC17_9PROT</name>
<keyword evidence="4" id="KW-1185">Reference proteome</keyword>
<sequence length="323" mass="33285">MLRGAAAIAAAASALPAPRIARAAGPAWPPRPITIVVPYSPGGGTDIFARALAEGMRSALGQTVVVENKAGANGIIGAEYVSRSTPDGCMLAVCTGAHVINRYSMAQIPFDPVKDFTPISKLSSFPLVVAATEKAPFNDVAGLLAAAREKPGSISFGTTEAATSYAGNSFARQAGIRLVEVPYRGSGPQLNDLIAGHISLAVTSTVAVLPYLNGGGIKALGVTSTTRSPLIPNVPTLTEAGIRDYEFTGWYGMYGPKGIPPEIAAKLYAAIQATLANPTIGKKLKDLGADLDSLGPDGFPAFLEQDDKRWAAAAREGLITAAP</sequence>
<feature type="chain" id="PRO_5046309141" evidence="2">
    <location>
        <begin position="24"/>
        <end position="323"/>
    </location>
</feature>
<keyword evidence="2" id="KW-0732">Signal</keyword>
<feature type="signal peptide" evidence="2">
    <location>
        <begin position="1"/>
        <end position="23"/>
    </location>
</feature>